<dbReference type="RefSeq" id="WP_073103238.1">
    <property type="nucleotide sequence ID" value="NZ_FQXE01000005.1"/>
</dbReference>
<reference evidence="2 3" key="1">
    <citation type="submission" date="2016-11" db="EMBL/GenBank/DDBJ databases">
        <authorList>
            <person name="Jaros S."/>
            <person name="Januszkiewicz K."/>
            <person name="Wedrychowicz H."/>
        </authorList>
    </citation>
    <scope>NUCLEOTIDE SEQUENCE [LARGE SCALE GENOMIC DNA]</scope>
    <source>
        <strain evidence="2 3">CGMCC 1.10190</strain>
    </source>
</reference>
<dbReference type="STRING" id="658167.SAMN04488135_105130"/>
<dbReference type="CDD" id="cd11524">
    <property type="entry name" value="SYLF"/>
    <property type="match status" value="1"/>
</dbReference>
<organism evidence="2 3">
    <name type="scientific">Pollutimonas bauzanensis</name>
    <dbReference type="NCBI Taxonomy" id="658167"/>
    <lineage>
        <taxon>Bacteria</taxon>
        <taxon>Pseudomonadati</taxon>
        <taxon>Pseudomonadota</taxon>
        <taxon>Betaproteobacteria</taxon>
        <taxon>Burkholderiales</taxon>
        <taxon>Alcaligenaceae</taxon>
        <taxon>Pollutimonas</taxon>
    </lineage>
</organism>
<protein>
    <submittedName>
        <fullName evidence="2">Lipid-binding SYLF domain-containing protein</fullName>
    </submittedName>
</protein>
<name>A0A1M5W865_9BURK</name>
<dbReference type="EMBL" id="FQXE01000005">
    <property type="protein sequence ID" value="SHH83655.1"/>
    <property type="molecule type" value="Genomic_DNA"/>
</dbReference>
<evidence type="ECO:0000259" key="1">
    <source>
        <dbReference type="Pfam" id="PF04366"/>
    </source>
</evidence>
<accession>A0A1M5W865</accession>
<gene>
    <name evidence="2" type="ORF">SAMN04488135_105130</name>
</gene>
<dbReference type="Proteomes" id="UP000184226">
    <property type="component" value="Unassembled WGS sequence"/>
</dbReference>
<keyword evidence="3" id="KW-1185">Reference proteome</keyword>
<dbReference type="Pfam" id="PF04366">
    <property type="entry name" value="Ysc84"/>
    <property type="match status" value="1"/>
</dbReference>
<dbReference type="PROSITE" id="PS51257">
    <property type="entry name" value="PROKAR_LIPOPROTEIN"/>
    <property type="match status" value="1"/>
</dbReference>
<feature type="domain" description="Ysc84 actin-binding" evidence="1">
    <location>
        <begin position="106"/>
        <end position="190"/>
    </location>
</feature>
<evidence type="ECO:0000313" key="2">
    <source>
        <dbReference type="EMBL" id="SHH83655.1"/>
    </source>
</evidence>
<dbReference type="InterPro" id="IPR007461">
    <property type="entry name" value="Ysc84_actin-binding"/>
</dbReference>
<proteinExistence type="predicted"/>
<dbReference type="OrthoDB" id="198978at2"/>
<dbReference type="AlphaFoldDB" id="A0A1M5W865"/>
<sequence length="192" mass="20130">MQKREFLARSAMSLGAAMLLLSGCSTTPLSSSPKGADKKREIDDSVNATLDRLYSTVSGSHELVNKARGVLVFPSVLAAGFVVGGEYGEGALRVNGKTVDYYSTVTGSFGLQIGAQSKAIIFLFMTQQALDKFTSSKGWTAGVDASVALIKVGANGMVDLNTATKPVSVIVMTNQGLMANLNVEGSKITKLQ</sequence>
<evidence type="ECO:0000313" key="3">
    <source>
        <dbReference type="Proteomes" id="UP000184226"/>
    </source>
</evidence>